<feature type="compositionally biased region" description="Basic and acidic residues" evidence="1">
    <location>
        <begin position="53"/>
        <end position="76"/>
    </location>
</feature>
<protein>
    <recommendedName>
        <fullName evidence="2">LRAT domain-containing protein</fullName>
    </recommendedName>
</protein>
<dbReference type="Proteomes" id="UP000306102">
    <property type="component" value="Unassembled WGS sequence"/>
</dbReference>
<dbReference type="Gene3D" id="3.90.1720.10">
    <property type="entry name" value="endopeptidase domain like (from Nostoc punctiforme)"/>
    <property type="match status" value="1"/>
</dbReference>
<organism evidence="3 4">
    <name type="scientific">Camellia sinensis var. sinensis</name>
    <name type="common">China tea</name>
    <dbReference type="NCBI Taxonomy" id="542762"/>
    <lineage>
        <taxon>Eukaryota</taxon>
        <taxon>Viridiplantae</taxon>
        <taxon>Streptophyta</taxon>
        <taxon>Embryophyta</taxon>
        <taxon>Tracheophyta</taxon>
        <taxon>Spermatophyta</taxon>
        <taxon>Magnoliopsida</taxon>
        <taxon>eudicotyledons</taxon>
        <taxon>Gunneridae</taxon>
        <taxon>Pentapetalae</taxon>
        <taxon>asterids</taxon>
        <taxon>Ericales</taxon>
        <taxon>Theaceae</taxon>
        <taxon>Camellia</taxon>
    </lineage>
</organism>
<evidence type="ECO:0000256" key="1">
    <source>
        <dbReference type="SAM" id="MobiDB-lite"/>
    </source>
</evidence>
<proteinExistence type="predicted"/>
<dbReference type="InterPro" id="IPR007053">
    <property type="entry name" value="LRAT_dom"/>
</dbReference>
<evidence type="ECO:0000313" key="4">
    <source>
        <dbReference type="Proteomes" id="UP000306102"/>
    </source>
</evidence>
<dbReference type="PANTHER" id="PTHR46137:SF2">
    <property type="entry name" value="OS09G0526800 PROTEIN"/>
    <property type="match status" value="1"/>
</dbReference>
<feature type="compositionally biased region" description="Basic and acidic residues" evidence="1">
    <location>
        <begin position="25"/>
        <end position="46"/>
    </location>
</feature>
<dbReference type="Pfam" id="PF04970">
    <property type="entry name" value="LRAT"/>
    <property type="match status" value="1"/>
</dbReference>
<reference evidence="3 4" key="1">
    <citation type="journal article" date="2018" name="Proc. Natl. Acad. Sci. U.S.A.">
        <title>Draft genome sequence of Camellia sinensis var. sinensis provides insights into the evolution of the tea genome and tea quality.</title>
        <authorList>
            <person name="Wei C."/>
            <person name="Yang H."/>
            <person name="Wang S."/>
            <person name="Zhao J."/>
            <person name="Liu C."/>
            <person name="Gao L."/>
            <person name="Xia E."/>
            <person name="Lu Y."/>
            <person name="Tai Y."/>
            <person name="She G."/>
            <person name="Sun J."/>
            <person name="Cao H."/>
            <person name="Tong W."/>
            <person name="Gao Q."/>
            <person name="Li Y."/>
            <person name="Deng W."/>
            <person name="Jiang X."/>
            <person name="Wang W."/>
            <person name="Chen Q."/>
            <person name="Zhang S."/>
            <person name="Li H."/>
            <person name="Wu J."/>
            <person name="Wang P."/>
            <person name="Li P."/>
            <person name="Shi C."/>
            <person name="Zheng F."/>
            <person name="Jian J."/>
            <person name="Huang B."/>
            <person name="Shan D."/>
            <person name="Shi M."/>
            <person name="Fang C."/>
            <person name="Yue Y."/>
            <person name="Li F."/>
            <person name="Li D."/>
            <person name="Wei S."/>
            <person name="Han B."/>
            <person name="Jiang C."/>
            <person name="Yin Y."/>
            <person name="Xia T."/>
            <person name="Zhang Z."/>
            <person name="Bennetzen J.L."/>
            <person name="Zhao S."/>
            <person name="Wan X."/>
        </authorList>
    </citation>
    <scope>NUCLEOTIDE SEQUENCE [LARGE SCALE GENOMIC DNA]</scope>
    <source>
        <strain evidence="4">cv. Shuchazao</strain>
        <tissue evidence="3">Leaf</tissue>
    </source>
</reference>
<evidence type="ECO:0000259" key="2">
    <source>
        <dbReference type="PROSITE" id="PS51934"/>
    </source>
</evidence>
<dbReference type="EMBL" id="SDRB02012030">
    <property type="protein sequence ID" value="THF99143.1"/>
    <property type="molecule type" value="Genomic_DNA"/>
</dbReference>
<accession>A0A4S4DAQ1</accession>
<dbReference type="AlphaFoldDB" id="A0A4S4DAQ1"/>
<feature type="region of interest" description="Disordered" evidence="1">
    <location>
        <begin position="20"/>
        <end position="94"/>
    </location>
</feature>
<dbReference type="PROSITE" id="PS51934">
    <property type="entry name" value="LRAT"/>
    <property type="match status" value="1"/>
</dbReference>
<name>A0A4S4DAQ1_CAMSN</name>
<dbReference type="PANTHER" id="PTHR46137">
    <property type="entry name" value="OS05G0310600 PROTEIN"/>
    <property type="match status" value="1"/>
</dbReference>
<dbReference type="STRING" id="542762.A0A4S4DAQ1"/>
<evidence type="ECO:0000313" key="3">
    <source>
        <dbReference type="EMBL" id="THF99143.1"/>
    </source>
</evidence>
<comment type="caution">
    <text evidence="3">The sequence shown here is derived from an EMBL/GenBank/DDBJ whole genome shotgun (WGS) entry which is preliminary data.</text>
</comment>
<sequence length="555" mass="62120">MNALGVKNITTCLKAAVQHKKLRKEKQIPIEENDNDYRPSEAKDGSDIETYDSFEHEIPSRARSQSHHEALTHASEEGNTSSHPEVASHPPPPLNVEPQLEVIVGNTIGIYIGESKVIHFVGTFGSSSDPFPWSSFGFSASTSNPLSACPNFPYCGFRHPNSGVVLSCLDCFLANGSLYRFEYGVSKAKLLFKLRGGTCTTAESDPPELVIHKSMYLLQHGFGDYNVVRNNCEHFAMYCKTELVCIIGGNGQAFVFQVPILASGTCKVMKWLVSGAGMGTTIVLATGTYFVSRYCNDLGIRVDVMKPPVEVLALFHGSARQSSFRASQTSNPSPKEFTKSDGYSSLKATDSYALFLNNDSSLTNWSSIVENSTCEEKRDVQLPKIDEIIKELEHPTNFECVKDLLRMDKTLRSCVLAIKNFVKKLVDMDPLAPKEMIELANPSLKFFSQFPFDVDSLYFLVKDFIVQAYELARARQELNLCRSNFNDTQLLEKTFDRIQVLSEECNSRELLWLEAKKGLKAIEDEIEPLRSRLQVLEGERDSKDAYFHNIKSSLE</sequence>
<keyword evidence="4" id="KW-1185">Reference proteome</keyword>
<feature type="domain" description="LRAT" evidence="2">
    <location>
        <begin position="97"/>
        <end position="248"/>
    </location>
</feature>
<gene>
    <name evidence="3" type="ORF">TEA_022852</name>
</gene>